<evidence type="ECO:0000313" key="2">
    <source>
        <dbReference type="Proteomes" id="UP000828048"/>
    </source>
</evidence>
<sequence>MKTVSCPNLNRETTYFPSFFTSLDQPDHEDTTLEERPKIDHSADTEASETSPCKHIILPFNEIGLLAAPSSIVMFGPGSEQKDQTLQSPSSVGSNQFSGDFYLDFPEYEFRHNPAAPTNAVVHVGLVGTTTTSSLPLPPSRCKTLGGHRASNKKPRLTPGNRDFFPKTHECSICGLEFPIGQALGGHMRRHRPKVAEAEIDEANGVFFPLPKTHECSICGLEFAIGQALGGHMRRHRPAGGHMRRYRPVVAAAVSGHEKAVGSEKRDTSLDLNWPTIFLL</sequence>
<gene>
    <name evidence="1" type="ORF">Vadar_021467</name>
</gene>
<keyword evidence="2" id="KW-1185">Reference proteome</keyword>
<comment type="caution">
    <text evidence="1">The sequence shown here is derived from an EMBL/GenBank/DDBJ whole genome shotgun (WGS) entry which is preliminary data.</text>
</comment>
<dbReference type="Proteomes" id="UP000828048">
    <property type="component" value="Chromosome 8"/>
</dbReference>
<name>A0ACB7YG91_9ERIC</name>
<protein>
    <submittedName>
        <fullName evidence="1">Uncharacterized protein</fullName>
    </submittedName>
</protein>
<evidence type="ECO:0000313" key="1">
    <source>
        <dbReference type="EMBL" id="KAH7852179.1"/>
    </source>
</evidence>
<accession>A0ACB7YG91</accession>
<organism evidence="1 2">
    <name type="scientific">Vaccinium darrowii</name>
    <dbReference type="NCBI Taxonomy" id="229202"/>
    <lineage>
        <taxon>Eukaryota</taxon>
        <taxon>Viridiplantae</taxon>
        <taxon>Streptophyta</taxon>
        <taxon>Embryophyta</taxon>
        <taxon>Tracheophyta</taxon>
        <taxon>Spermatophyta</taxon>
        <taxon>Magnoliopsida</taxon>
        <taxon>eudicotyledons</taxon>
        <taxon>Gunneridae</taxon>
        <taxon>Pentapetalae</taxon>
        <taxon>asterids</taxon>
        <taxon>Ericales</taxon>
        <taxon>Ericaceae</taxon>
        <taxon>Vaccinioideae</taxon>
        <taxon>Vaccinieae</taxon>
        <taxon>Vaccinium</taxon>
    </lineage>
</organism>
<dbReference type="EMBL" id="CM037158">
    <property type="protein sequence ID" value="KAH7852179.1"/>
    <property type="molecule type" value="Genomic_DNA"/>
</dbReference>
<proteinExistence type="predicted"/>
<reference evidence="1 2" key="1">
    <citation type="journal article" date="2021" name="Hortic Res">
        <title>High-quality reference genome and annotation aids understanding of berry development for evergreen blueberry (Vaccinium darrowii).</title>
        <authorList>
            <person name="Yu J."/>
            <person name="Hulse-Kemp A.M."/>
            <person name="Babiker E."/>
            <person name="Staton M."/>
        </authorList>
    </citation>
    <scope>NUCLEOTIDE SEQUENCE [LARGE SCALE GENOMIC DNA]</scope>
    <source>
        <strain evidence="2">cv. NJ 8807/NJ 8810</strain>
        <tissue evidence="1">Young leaf</tissue>
    </source>
</reference>